<dbReference type="PANTHER" id="PTHR24567">
    <property type="entry name" value="CRP FAMILY TRANSCRIPTIONAL REGULATORY PROTEIN"/>
    <property type="match status" value="1"/>
</dbReference>
<dbReference type="GO" id="GO:0003700">
    <property type="term" value="F:DNA-binding transcription factor activity"/>
    <property type="evidence" value="ECO:0007669"/>
    <property type="project" value="TreeGrafter"/>
</dbReference>
<dbReference type="Gene3D" id="2.60.120.10">
    <property type="entry name" value="Jelly Rolls"/>
    <property type="match status" value="1"/>
</dbReference>
<evidence type="ECO:0000256" key="2">
    <source>
        <dbReference type="ARBA" id="ARBA00023125"/>
    </source>
</evidence>
<keyword evidence="7" id="KW-1185">Reference proteome</keyword>
<dbReference type="STRING" id="649638.Trad_2663"/>
<evidence type="ECO:0000256" key="3">
    <source>
        <dbReference type="ARBA" id="ARBA00023163"/>
    </source>
</evidence>
<dbReference type="InterPro" id="IPR050397">
    <property type="entry name" value="Env_Response_Regulators"/>
</dbReference>
<keyword evidence="1" id="KW-0805">Transcription regulation</keyword>
<dbReference type="AlphaFoldDB" id="D7CUI2"/>
<dbReference type="HOGENOM" id="CLU_075053_3_1_0"/>
<dbReference type="KEGG" id="tra:Trad_2663"/>
<dbReference type="CDD" id="cd00038">
    <property type="entry name" value="CAP_ED"/>
    <property type="match status" value="1"/>
</dbReference>
<evidence type="ECO:0000313" key="6">
    <source>
        <dbReference type="EMBL" id="ADI15767.1"/>
    </source>
</evidence>
<dbReference type="EMBL" id="CP002049">
    <property type="protein sequence ID" value="ADI15767.1"/>
    <property type="molecule type" value="Genomic_DNA"/>
</dbReference>
<keyword evidence="2" id="KW-0238">DNA-binding</keyword>
<reference evidence="7" key="1">
    <citation type="submission" date="2010-05" db="EMBL/GenBank/DDBJ databases">
        <title>The complete genome of Truepera radiovictris DSM 17093.</title>
        <authorList>
            <consortium name="US DOE Joint Genome Institute (JGI-PGF)"/>
            <person name="Lucas S."/>
            <person name="Copeland A."/>
            <person name="Lapidus A."/>
            <person name="Glavina del Rio T."/>
            <person name="Dalin E."/>
            <person name="Tice H."/>
            <person name="Bruce D."/>
            <person name="Goodwin L."/>
            <person name="Pitluck S."/>
            <person name="Kyrpides N."/>
            <person name="Mavromatis K."/>
            <person name="Ovchinnikova G."/>
            <person name="Munk A.C."/>
            <person name="Detter J.C."/>
            <person name="Han C."/>
            <person name="Tapia R."/>
            <person name="Land M."/>
            <person name="Hauser L."/>
            <person name="Markowitz V."/>
            <person name="Cheng J.-F."/>
            <person name="Hugenholtz P."/>
            <person name="Woyke T."/>
            <person name="Wu D."/>
            <person name="Tindall B."/>
            <person name="Pomrenke H.G."/>
            <person name="Brambilla E."/>
            <person name="Klenk H.-P."/>
            <person name="Eisen J.A."/>
        </authorList>
    </citation>
    <scope>NUCLEOTIDE SEQUENCE [LARGE SCALE GENOMIC DNA]</scope>
    <source>
        <strain evidence="7">DSM 17093 / CIP 108686 / LMG 22925 / RQ-24</strain>
    </source>
</reference>
<gene>
    <name evidence="6" type="ordered locus">Trad_2663</name>
</gene>
<dbReference type="InterPro" id="IPR000595">
    <property type="entry name" value="cNMP-bd_dom"/>
</dbReference>
<feature type="domain" description="HTH crp-type" evidence="5">
    <location>
        <begin position="131"/>
        <end position="204"/>
    </location>
</feature>
<accession>D7CUI2</accession>
<evidence type="ECO:0000256" key="1">
    <source>
        <dbReference type="ARBA" id="ARBA00023015"/>
    </source>
</evidence>
<evidence type="ECO:0000259" key="4">
    <source>
        <dbReference type="PROSITE" id="PS50042"/>
    </source>
</evidence>
<evidence type="ECO:0000259" key="5">
    <source>
        <dbReference type="PROSITE" id="PS51063"/>
    </source>
</evidence>
<organism evidence="6 7">
    <name type="scientific">Truepera radiovictrix (strain DSM 17093 / CIP 108686 / LMG 22925 / RQ-24)</name>
    <dbReference type="NCBI Taxonomy" id="649638"/>
    <lineage>
        <taxon>Bacteria</taxon>
        <taxon>Thermotogati</taxon>
        <taxon>Deinococcota</taxon>
        <taxon>Deinococci</taxon>
        <taxon>Trueperales</taxon>
        <taxon>Trueperaceae</taxon>
        <taxon>Truepera</taxon>
    </lineage>
</organism>
<dbReference type="SMART" id="SM00100">
    <property type="entry name" value="cNMP"/>
    <property type="match status" value="1"/>
</dbReference>
<dbReference type="InterPro" id="IPR036388">
    <property type="entry name" value="WH-like_DNA-bd_sf"/>
</dbReference>
<dbReference type="Gene3D" id="1.10.10.10">
    <property type="entry name" value="Winged helix-like DNA-binding domain superfamily/Winged helix DNA-binding domain"/>
    <property type="match status" value="1"/>
</dbReference>
<dbReference type="PANTHER" id="PTHR24567:SF74">
    <property type="entry name" value="HTH-TYPE TRANSCRIPTIONAL REGULATOR ARCR"/>
    <property type="match status" value="1"/>
</dbReference>
<name>D7CUI2_TRURR</name>
<proteinExistence type="predicted"/>
<protein>
    <submittedName>
        <fullName evidence="6">Transcriptional regulator, Crp/Fnr family</fullName>
    </submittedName>
</protein>
<evidence type="ECO:0000313" key="7">
    <source>
        <dbReference type="Proteomes" id="UP000000379"/>
    </source>
</evidence>
<dbReference type="SUPFAM" id="SSF46785">
    <property type="entry name" value="Winged helix' DNA-binding domain"/>
    <property type="match status" value="1"/>
</dbReference>
<dbReference type="Pfam" id="PF13545">
    <property type="entry name" value="HTH_Crp_2"/>
    <property type="match status" value="1"/>
</dbReference>
<dbReference type="FunFam" id="1.10.10.10:FF:000019">
    <property type="entry name" value="Crp/Fnr family transcriptional regulator"/>
    <property type="match status" value="1"/>
</dbReference>
<dbReference type="eggNOG" id="COG0664">
    <property type="taxonomic scope" value="Bacteria"/>
</dbReference>
<dbReference type="PROSITE" id="PS50042">
    <property type="entry name" value="CNMP_BINDING_3"/>
    <property type="match status" value="1"/>
</dbReference>
<dbReference type="InterPro" id="IPR012318">
    <property type="entry name" value="HTH_CRP"/>
</dbReference>
<dbReference type="GO" id="GO:0003677">
    <property type="term" value="F:DNA binding"/>
    <property type="evidence" value="ECO:0007669"/>
    <property type="project" value="UniProtKB-KW"/>
</dbReference>
<sequence>MNSTMNDAAKQTDVPIEAPSQMLRFQRKQTLYHNGDPAQSVFRVRDGLIRITRMTPEGRILTVRHVMPGDFFGEEAFMDARREEMAEALTNAQVEAIDPQLINHSDLMTITQSLSRQMQRLMDYEYHLQTGDLRQRVARYLMSLSETPLATRNDEGRIVVSATHELIAEGTASTRESVSKIITELRSEGLIESGYRSIVLLDTDTLEEIAEGF</sequence>
<dbReference type="Pfam" id="PF00027">
    <property type="entry name" value="cNMP_binding"/>
    <property type="match status" value="1"/>
</dbReference>
<dbReference type="GO" id="GO:0005829">
    <property type="term" value="C:cytosol"/>
    <property type="evidence" value="ECO:0007669"/>
    <property type="project" value="TreeGrafter"/>
</dbReference>
<dbReference type="InterPro" id="IPR014710">
    <property type="entry name" value="RmlC-like_jellyroll"/>
</dbReference>
<keyword evidence="3" id="KW-0804">Transcription</keyword>
<dbReference type="PROSITE" id="PS51063">
    <property type="entry name" value="HTH_CRP_2"/>
    <property type="match status" value="1"/>
</dbReference>
<dbReference type="SUPFAM" id="SSF51206">
    <property type="entry name" value="cAMP-binding domain-like"/>
    <property type="match status" value="1"/>
</dbReference>
<dbReference type="InterPro" id="IPR036390">
    <property type="entry name" value="WH_DNA-bd_sf"/>
</dbReference>
<dbReference type="SMART" id="SM00419">
    <property type="entry name" value="HTH_CRP"/>
    <property type="match status" value="1"/>
</dbReference>
<dbReference type="RefSeq" id="WP_013179128.1">
    <property type="nucleotide sequence ID" value="NC_014221.1"/>
</dbReference>
<reference evidence="6 7" key="2">
    <citation type="journal article" date="2011" name="Stand. Genomic Sci.">
        <title>Complete genome sequence of Truepera radiovictrix type strain (RQ-24).</title>
        <authorList>
            <person name="Ivanova N."/>
            <person name="Rohde C."/>
            <person name="Munk C."/>
            <person name="Nolan M."/>
            <person name="Lucas S."/>
            <person name="Del Rio T.G."/>
            <person name="Tice H."/>
            <person name="Deshpande S."/>
            <person name="Cheng J.F."/>
            <person name="Tapia R."/>
            <person name="Han C."/>
            <person name="Goodwin L."/>
            <person name="Pitluck S."/>
            <person name="Liolios K."/>
            <person name="Mavromatis K."/>
            <person name="Mikhailova N."/>
            <person name="Pati A."/>
            <person name="Chen A."/>
            <person name="Palaniappan K."/>
            <person name="Land M."/>
            <person name="Hauser L."/>
            <person name="Chang Y.J."/>
            <person name="Jeffries C.D."/>
            <person name="Brambilla E."/>
            <person name="Rohde M."/>
            <person name="Goker M."/>
            <person name="Tindall B.J."/>
            <person name="Woyke T."/>
            <person name="Bristow J."/>
            <person name="Eisen J.A."/>
            <person name="Markowitz V."/>
            <person name="Hugenholtz P."/>
            <person name="Kyrpides N.C."/>
            <person name="Klenk H.P."/>
            <person name="Lapidus A."/>
        </authorList>
    </citation>
    <scope>NUCLEOTIDE SEQUENCE [LARGE SCALE GENOMIC DNA]</scope>
    <source>
        <strain evidence="7">DSM 17093 / CIP 108686 / LMG 22925 / RQ-24</strain>
    </source>
</reference>
<dbReference type="InterPro" id="IPR018490">
    <property type="entry name" value="cNMP-bd_dom_sf"/>
</dbReference>
<feature type="domain" description="Cyclic nucleotide-binding" evidence="4">
    <location>
        <begin position="25"/>
        <end position="95"/>
    </location>
</feature>
<dbReference type="Proteomes" id="UP000000379">
    <property type="component" value="Chromosome"/>
</dbReference>